<reference evidence="1 2" key="1">
    <citation type="journal article" date="2015" name="Genome Biol. Evol.">
        <title>Phylogenomic analyses indicate that early fungi evolved digesting cell walls of algal ancestors of land plants.</title>
        <authorList>
            <person name="Chang Y."/>
            <person name="Wang S."/>
            <person name="Sekimoto S."/>
            <person name="Aerts A.L."/>
            <person name="Choi C."/>
            <person name="Clum A."/>
            <person name="LaButti K.M."/>
            <person name="Lindquist E.A."/>
            <person name="Yee Ngan C."/>
            <person name="Ohm R.A."/>
            <person name="Salamov A.A."/>
            <person name="Grigoriev I.V."/>
            <person name="Spatafora J.W."/>
            <person name="Berbee M.L."/>
        </authorList>
    </citation>
    <scope>NUCLEOTIDE SEQUENCE [LARGE SCALE GENOMIC DNA]</scope>
    <source>
        <strain evidence="1 2">NRRL 28638</strain>
    </source>
</reference>
<keyword evidence="2" id="KW-1185">Reference proteome</keyword>
<dbReference type="PANTHER" id="PTHR21477">
    <property type="entry name" value="ZGC:172139"/>
    <property type="match status" value="1"/>
</dbReference>
<dbReference type="PANTHER" id="PTHR21477:SF13">
    <property type="entry name" value="KIAA0930"/>
    <property type="match status" value="1"/>
</dbReference>
<dbReference type="InterPro" id="IPR019141">
    <property type="entry name" value="DUF2045"/>
</dbReference>
<dbReference type="OrthoDB" id="1906921at2759"/>
<name>A0A137P940_CONC2</name>
<dbReference type="AlphaFoldDB" id="A0A137P940"/>
<proteinExistence type="predicted"/>
<dbReference type="Proteomes" id="UP000070444">
    <property type="component" value="Unassembled WGS sequence"/>
</dbReference>
<gene>
    <name evidence="1" type="ORF">CONCODRAFT_78285</name>
</gene>
<dbReference type="EMBL" id="KQ964473">
    <property type="protein sequence ID" value="KXN71526.1"/>
    <property type="molecule type" value="Genomic_DNA"/>
</dbReference>
<dbReference type="Pfam" id="PF09741">
    <property type="entry name" value="DUF2045"/>
    <property type="match status" value="1"/>
</dbReference>
<organism evidence="1 2">
    <name type="scientific">Conidiobolus coronatus (strain ATCC 28846 / CBS 209.66 / NRRL 28638)</name>
    <name type="common">Delacroixia coronata</name>
    <dbReference type="NCBI Taxonomy" id="796925"/>
    <lineage>
        <taxon>Eukaryota</taxon>
        <taxon>Fungi</taxon>
        <taxon>Fungi incertae sedis</taxon>
        <taxon>Zoopagomycota</taxon>
        <taxon>Entomophthoromycotina</taxon>
        <taxon>Entomophthoromycetes</taxon>
        <taxon>Entomophthorales</taxon>
        <taxon>Ancylistaceae</taxon>
        <taxon>Conidiobolus</taxon>
    </lineage>
</organism>
<evidence type="ECO:0000313" key="1">
    <source>
        <dbReference type="EMBL" id="KXN71526.1"/>
    </source>
</evidence>
<evidence type="ECO:0000313" key="2">
    <source>
        <dbReference type="Proteomes" id="UP000070444"/>
    </source>
</evidence>
<protein>
    <submittedName>
        <fullName evidence="1">Uncharacterized protein</fullName>
    </submittedName>
</protein>
<sequence length="367" mass="41182">MTYVRTILERLLEEKLPSINLPSTVPTNYPSLRRLCNNSNNLTDDLDPDSKDPRWLSLFTQYFLENCEETNDDLLFFVKQLHQGNILEEPIFVRRKLNIPGKMPQFNDLVLWKETFFLNLIVQLNCYLTVAVCRRNSINSKEEGGNGKPTMSSLLKLYTKQVYALPSKSRVDIKDSTWECSYPLIYYAVEDYEDMFDQLILGENEYLCVELSASLSNTSSEKTSLNGPFLSAPSGTKISLFQGAASYASLIPIFKHKSSIKNKRFKLTSAGDNAPEYIMMRGPRGKGHAQVAVSCFTPDKNDIDSSGSSDLSNNSFLSSLKRLSLAPHANDSRGGNVPLLKCCITFVNIPWTSIASDLLNTPLPPKS</sequence>
<accession>A0A137P940</accession>